<evidence type="ECO:0000256" key="1">
    <source>
        <dbReference type="SAM" id="Phobius"/>
    </source>
</evidence>
<organism evidence="3 4">
    <name type="scientific">Prymnesium parvum</name>
    <name type="common">Toxic golden alga</name>
    <dbReference type="NCBI Taxonomy" id="97485"/>
    <lineage>
        <taxon>Eukaryota</taxon>
        <taxon>Haptista</taxon>
        <taxon>Haptophyta</taxon>
        <taxon>Prymnesiophyceae</taxon>
        <taxon>Prymnesiales</taxon>
        <taxon>Prymnesiaceae</taxon>
        <taxon>Prymnesium</taxon>
    </lineage>
</organism>
<proteinExistence type="predicted"/>
<evidence type="ECO:0000313" key="4">
    <source>
        <dbReference type="Proteomes" id="UP001515480"/>
    </source>
</evidence>
<feature type="signal peptide" evidence="2">
    <location>
        <begin position="1"/>
        <end position="15"/>
    </location>
</feature>
<keyword evidence="1" id="KW-1133">Transmembrane helix</keyword>
<evidence type="ECO:0000256" key="2">
    <source>
        <dbReference type="SAM" id="SignalP"/>
    </source>
</evidence>
<feature type="transmembrane region" description="Helical" evidence="1">
    <location>
        <begin position="268"/>
        <end position="287"/>
    </location>
</feature>
<feature type="chain" id="PRO_5044220131" evidence="2">
    <location>
        <begin position="16"/>
        <end position="291"/>
    </location>
</feature>
<gene>
    <name evidence="3" type="ORF">AB1Y20_009922</name>
</gene>
<name>A0AB34K6G9_PRYPA</name>
<keyword evidence="4" id="KW-1185">Reference proteome</keyword>
<dbReference type="AlphaFoldDB" id="A0AB34K6G9"/>
<sequence>MLALLHLSAAAEVLGHSCLPLDVVGLLRGETSAKVMSACGHLLSASAEEAAAGCSQACFEAALRFQAHQCYSSLTQPQLRQPRFRSSSHVALQGIWYGLYPASGVDLIDVTYDAATHTLRGTKLTGNQFVRAGRVSWEATPTACMVVSSMWAGAYTPRWDVCKFIQIDADHFDIALPLEGGGQEILKFARALLPTLLSWDAPNSPVFGLDYVLESCGLEIEEHPGSVSAFLWRGLHHSKNTVILDQVLLLFPLLVLGGVQIRLVSSGVMLVPLALLYCGLLVLRLQYLGFI</sequence>
<protein>
    <submittedName>
        <fullName evidence="3">Uncharacterized protein</fullName>
    </submittedName>
</protein>
<comment type="caution">
    <text evidence="3">The sequence shown here is derived from an EMBL/GenBank/DDBJ whole genome shotgun (WGS) entry which is preliminary data.</text>
</comment>
<dbReference type="EMBL" id="JBGBPQ010000002">
    <property type="protein sequence ID" value="KAL1528581.1"/>
    <property type="molecule type" value="Genomic_DNA"/>
</dbReference>
<evidence type="ECO:0000313" key="3">
    <source>
        <dbReference type="EMBL" id="KAL1528581.1"/>
    </source>
</evidence>
<keyword evidence="1" id="KW-0812">Transmembrane</keyword>
<keyword evidence="2" id="KW-0732">Signal</keyword>
<reference evidence="3 4" key="1">
    <citation type="journal article" date="2024" name="Science">
        <title>Giant polyketide synthase enzymes in the biosynthesis of giant marine polyether toxins.</title>
        <authorList>
            <person name="Fallon T.R."/>
            <person name="Shende V.V."/>
            <person name="Wierzbicki I.H."/>
            <person name="Pendleton A.L."/>
            <person name="Watervoot N.F."/>
            <person name="Auber R.P."/>
            <person name="Gonzalez D.J."/>
            <person name="Wisecaver J.H."/>
            <person name="Moore B.S."/>
        </authorList>
    </citation>
    <scope>NUCLEOTIDE SEQUENCE [LARGE SCALE GENOMIC DNA]</scope>
    <source>
        <strain evidence="3 4">12B1</strain>
    </source>
</reference>
<keyword evidence="1" id="KW-0472">Membrane</keyword>
<dbReference type="Proteomes" id="UP001515480">
    <property type="component" value="Unassembled WGS sequence"/>
</dbReference>
<accession>A0AB34K6G9</accession>